<proteinExistence type="inferred from homology"/>
<evidence type="ECO:0000256" key="5">
    <source>
        <dbReference type="ARBA" id="ARBA00023239"/>
    </source>
</evidence>
<evidence type="ECO:0000313" key="10">
    <source>
        <dbReference type="Proteomes" id="UP000467841"/>
    </source>
</evidence>
<sequence>MDLPKSNSSFSNASPFPKKLSADLFGSNTVEGATSGVKSDASPDPRWPYLNRWTEKSTSASVSASVVEGFVANPSHSANKEDKSVVATAPATKAATSQVEVDATEIDVLSPRNRDSTSECGKNGKSKVSNSAPLVRKPEPLGNHQSRLGAWAKPIKINSNSSLMDDTICVGGEVDSVISSPEAWPALTVHSLKKKGNVAASRKSFKDVTQAPQNSVGKEDNLRFPWAAKMNPSSRNLYRATEPEYLEDGTPKVMIPKHVLLKGLENQKEYILGQFYRCLPPPGGLIFAVFNKLWGRNCKITIRKLGECNYLFHIPDKETRNWVLQRGLWHVDDCLMFVASWTPEATLEIPEIKTMPVWVTLKKIPNILYSISGVSHIASGLGAPMATYKPRLDPILGEAKILVEVELSKAKILVEVELSKAFPPRIAASDDSGFISMVDVEYAWLPTKCSRCGELGHKIRRCLKSAQEEDNVASFVAPTSVPCSTQQTAPSVQAGTYETTAPSELVIPDSVNEPSPIDPSSDELSSLATVSILENMSAQKAPTIVLVNETIETPITESAQTTTTTTSIETPNVASAQITTVSDVTVAQEPSTVHDNRSKITEPDFGSNRSRLVDGEIEDVEAEVDEARRIPFGSTKDQDSLTQALSTNPEYLKNKASQAKLVVDYKDWQVPLGRRFRSLKLWMVLRLYGSETLKSYIRNHIKLAKDFEQLVSQDPNFEVITPRIFSLVCFRIFPRDNDENKCNNRNRELLQAVNSSGKLFISHTALSGKIVLRCAIGAPLTEEKHVKDAWKVIQEEASNLIHK</sequence>
<keyword evidence="6" id="KW-0862">Zinc</keyword>
<protein>
    <recommendedName>
        <fullName evidence="8">CCHC-type domain-containing protein</fullName>
    </recommendedName>
</protein>
<dbReference type="GO" id="GO:0030170">
    <property type="term" value="F:pyridoxal phosphate binding"/>
    <property type="evidence" value="ECO:0007669"/>
    <property type="project" value="InterPro"/>
</dbReference>
<keyword evidence="6" id="KW-0479">Metal-binding</keyword>
<evidence type="ECO:0000256" key="1">
    <source>
        <dbReference type="ARBA" id="ARBA00001933"/>
    </source>
</evidence>
<evidence type="ECO:0000256" key="7">
    <source>
        <dbReference type="SAM" id="MobiDB-lite"/>
    </source>
</evidence>
<dbReference type="InterPro" id="IPR025558">
    <property type="entry name" value="DUF4283"/>
</dbReference>
<dbReference type="GO" id="GO:0019752">
    <property type="term" value="P:carboxylic acid metabolic process"/>
    <property type="evidence" value="ECO:0007669"/>
    <property type="project" value="InterPro"/>
</dbReference>
<evidence type="ECO:0000256" key="3">
    <source>
        <dbReference type="ARBA" id="ARBA00022793"/>
    </source>
</evidence>
<dbReference type="Pfam" id="PF00282">
    <property type="entry name" value="Pyridoxal_deC"/>
    <property type="match status" value="1"/>
</dbReference>
<accession>A0A6D2L730</accession>
<keyword evidence="10" id="KW-1185">Reference proteome</keyword>
<dbReference type="InterPro" id="IPR001878">
    <property type="entry name" value="Znf_CCHC"/>
</dbReference>
<feature type="domain" description="CCHC-type" evidence="8">
    <location>
        <begin position="448"/>
        <end position="462"/>
    </location>
</feature>
<feature type="region of interest" description="Disordered" evidence="7">
    <location>
        <begin position="111"/>
        <end position="146"/>
    </location>
</feature>
<dbReference type="PROSITE" id="PS50158">
    <property type="entry name" value="ZF_CCHC"/>
    <property type="match status" value="1"/>
</dbReference>
<gene>
    <name evidence="9" type="ORF">MERR_LOCUS42939</name>
</gene>
<dbReference type="Pfam" id="PF14111">
    <property type="entry name" value="DUF4283"/>
    <property type="match status" value="1"/>
</dbReference>
<feature type="compositionally biased region" description="Low complexity" evidence="7">
    <location>
        <begin position="1"/>
        <end position="19"/>
    </location>
</feature>
<dbReference type="AlphaFoldDB" id="A0A6D2L730"/>
<dbReference type="GO" id="GO:0016831">
    <property type="term" value="F:carboxy-lyase activity"/>
    <property type="evidence" value="ECO:0007669"/>
    <property type="project" value="UniProtKB-KW"/>
</dbReference>
<comment type="similarity">
    <text evidence="2">Belongs to the group II decarboxylase family.</text>
</comment>
<keyword evidence="4" id="KW-0663">Pyridoxal phosphate</keyword>
<dbReference type="OrthoDB" id="1089417at2759"/>
<dbReference type="InterPro" id="IPR015422">
    <property type="entry name" value="PyrdxlP-dep_Trfase_small"/>
</dbReference>
<evidence type="ECO:0000259" key="8">
    <source>
        <dbReference type="PROSITE" id="PS50158"/>
    </source>
</evidence>
<evidence type="ECO:0000256" key="2">
    <source>
        <dbReference type="ARBA" id="ARBA00009533"/>
    </source>
</evidence>
<keyword evidence="5" id="KW-0456">Lyase</keyword>
<name>A0A6D2L730_9BRAS</name>
<keyword evidence="3" id="KW-0210">Decarboxylase</keyword>
<dbReference type="GO" id="GO:0003676">
    <property type="term" value="F:nucleic acid binding"/>
    <property type="evidence" value="ECO:0007669"/>
    <property type="project" value="InterPro"/>
</dbReference>
<dbReference type="InterPro" id="IPR015421">
    <property type="entry name" value="PyrdxlP-dep_Trfase_major"/>
</dbReference>
<evidence type="ECO:0000256" key="6">
    <source>
        <dbReference type="PROSITE-ProRule" id="PRU00047"/>
    </source>
</evidence>
<dbReference type="Proteomes" id="UP000467841">
    <property type="component" value="Unassembled WGS sequence"/>
</dbReference>
<dbReference type="GO" id="GO:0008270">
    <property type="term" value="F:zinc ion binding"/>
    <property type="evidence" value="ECO:0007669"/>
    <property type="project" value="UniProtKB-KW"/>
</dbReference>
<dbReference type="Gene3D" id="3.40.640.10">
    <property type="entry name" value="Type I PLP-dependent aspartate aminotransferase-like (Major domain)"/>
    <property type="match status" value="1"/>
</dbReference>
<dbReference type="InterPro" id="IPR015424">
    <property type="entry name" value="PyrdxlP-dep_Trfase"/>
</dbReference>
<dbReference type="Gene3D" id="3.90.1150.10">
    <property type="entry name" value="Aspartate Aminotransferase, domain 1"/>
    <property type="match status" value="1"/>
</dbReference>
<organism evidence="9 10">
    <name type="scientific">Microthlaspi erraticum</name>
    <dbReference type="NCBI Taxonomy" id="1685480"/>
    <lineage>
        <taxon>Eukaryota</taxon>
        <taxon>Viridiplantae</taxon>
        <taxon>Streptophyta</taxon>
        <taxon>Embryophyta</taxon>
        <taxon>Tracheophyta</taxon>
        <taxon>Spermatophyta</taxon>
        <taxon>Magnoliopsida</taxon>
        <taxon>eudicotyledons</taxon>
        <taxon>Gunneridae</taxon>
        <taxon>Pentapetalae</taxon>
        <taxon>rosids</taxon>
        <taxon>malvids</taxon>
        <taxon>Brassicales</taxon>
        <taxon>Brassicaceae</taxon>
        <taxon>Coluteocarpeae</taxon>
        <taxon>Microthlaspi</taxon>
    </lineage>
</organism>
<reference evidence="9" key="1">
    <citation type="submission" date="2020-01" db="EMBL/GenBank/DDBJ databases">
        <authorList>
            <person name="Mishra B."/>
        </authorList>
    </citation>
    <scope>NUCLEOTIDE SEQUENCE [LARGE SCALE GENOMIC DNA]</scope>
</reference>
<evidence type="ECO:0000256" key="4">
    <source>
        <dbReference type="ARBA" id="ARBA00022898"/>
    </source>
</evidence>
<dbReference type="PANTHER" id="PTHR11999">
    <property type="entry name" value="GROUP II PYRIDOXAL-5-PHOSPHATE DECARBOXYLASE"/>
    <property type="match status" value="1"/>
</dbReference>
<comment type="caution">
    <text evidence="9">The sequence shown here is derived from an EMBL/GenBank/DDBJ whole genome shotgun (WGS) entry which is preliminary data.</text>
</comment>
<keyword evidence="6" id="KW-0863">Zinc-finger</keyword>
<dbReference type="InterPro" id="IPR010977">
    <property type="entry name" value="Aromatic_deC"/>
</dbReference>
<comment type="cofactor">
    <cofactor evidence="1">
        <name>pyridoxal 5'-phosphate</name>
        <dbReference type="ChEBI" id="CHEBI:597326"/>
    </cofactor>
</comment>
<dbReference type="GO" id="GO:0005737">
    <property type="term" value="C:cytoplasm"/>
    <property type="evidence" value="ECO:0007669"/>
    <property type="project" value="TreeGrafter"/>
</dbReference>
<dbReference type="InterPro" id="IPR002129">
    <property type="entry name" value="PyrdxlP-dep_de-COase"/>
</dbReference>
<evidence type="ECO:0000313" key="9">
    <source>
        <dbReference type="EMBL" id="CAA7055703.1"/>
    </source>
</evidence>
<feature type="region of interest" description="Disordered" evidence="7">
    <location>
        <begin position="1"/>
        <end position="49"/>
    </location>
</feature>
<dbReference type="EMBL" id="CACVBM020001607">
    <property type="protein sequence ID" value="CAA7055703.1"/>
    <property type="molecule type" value="Genomic_DNA"/>
</dbReference>
<dbReference type="SUPFAM" id="SSF53383">
    <property type="entry name" value="PLP-dependent transferases"/>
    <property type="match status" value="1"/>
</dbReference>
<dbReference type="PANTHER" id="PTHR11999:SF70">
    <property type="entry name" value="MIP05841P"/>
    <property type="match status" value="1"/>
</dbReference>